<evidence type="ECO:0008006" key="3">
    <source>
        <dbReference type="Google" id="ProtNLM"/>
    </source>
</evidence>
<dbReference type="Proteomes" id="UP000321523">
    <property type="component" value="Unassembled WGS sequence"/>
</dbReference>
<gene>
    <name evidence="1" type="ORF">SAE02_15850</name>
</gene>
<protein>
    <recommendedName>
        <fullName evidence="3">DUF2442 domain-containing protein</fullName>
    </recommendedName>
</protein>
<dbReference type="InterPro" id="IPR018841">
    <property type="entry name" value="DUF2442"/>
</dbReference>
<reference evidence="1 2" key="1">
    <citation type="submission" date="2019-07" db="EMBL/GenBank/DDBJ databases">
        <title>Whole genome shotgun sequence of Skermanella aerolata NBRC 106429.</title>
        <authorList>
            <person name="Hosoyama A."/>
            <person name="Uohara A."/>
            <person name="Ohji S."/>
            <person name="Ichikawa N."/>
        </authorList>
    </citation>
    <scope>NUCLEOTIDE SEQUENCE [LARGE SCALE GENOMIC DNA]</scope>
    <source>
        <strain evidence="1 2">NBRC 106429</strain>
    </source>
</reference>
<dbReference type="Pfam" id="PF10387">
    <property type="entry name" value="DUF2442"/>
    <property type="match status" value="1"/>
</dbReference>
<sequence length="96" mass="10509">MAWHGMAISAHKTDERVKSVSVDDDRLTVDLMDGRTIAVPLAWYPRLFNATPEQRQRWEIAGGGHGIHWPDVDEDLSTDGLLRGAPAPGPAGYSSN</sequence>
<dbReference type="EMBL" id="BJYZ01000006">
    <property type="protein sequence ID" value="GEO37437.1"/>
    <property type="molecule type" value="Genomic_DNA"/>
</dbReference>
<keyword evidence="2" id="KW-1185">Reference proteome</keyword>
<evidence type="ECO:0000313" key="1">
    <source>
        <dbReference type="EMBL" id="GEO37437.1"/>
    </source>
</evidence>
<name>A0A512DLU1_9PROT</name>
<accession>A0A512DLU1</accession>
<dbReference type="Gene3D" id="3.30.2020.40">
    <property type="entry name" value="Uncharacterised protein PF10387, DUF2442"/>
    <property type="match status" value="1"/>
</dbReference>
<comment type="caution">
    <text evidence="1">The sequence shown here is derived from an EMBL/GenBank/DDBJ whole genome shotgun (WGS) entry which is preliminary data.</text>
</comment>
<dbReference type="AlphaFoldDB" id="A0A512DLU1"/>
<organism evidence="1 2">
    <name type="scientific">Skermanella aerolata</name>
    <dbReference type="NCBI Taxonomy" id="393310"/>
    <lineage>
        <taxon>Bacteria</taxon>
        <taxon>Pseudomonadati</taxon>
        <taxon>Pseudomonadota</taxon>
        <taxon>Alphaproteobacteria</taxon>
        <taxon>Rhodospirillales</taxon>
        <taxon>Azospirillaceae</taxon>
        <taxon>Skermanella</taxon>
    </lineage>
</organism>
<evidence type="ECO:0000313" key="2">
    <source>
        <dbReference type="Proteomes" id="UP000321523"/>
    </source>
</evidence>
<proteinExistence type="predicted"/>